<dbReference type="PANTHER" id="PTHR12363:SF53">
    <property type="entry name" value="MRNA TRANSPORT REGULATOR MTR10"/>
    <property type="match status" value="1"/>
</dbReference>
<dbReference type="GO" id="GO:0005634">
    <property type="term" value="C:nucleus"/>
    <property type="evidence" value="ECO:0007669"/>
    <property type="project" value="UniProtKB-ARBA"/>
</dbReference>
<dbReference type="Pfam" id="PF08389">
    <property type="entry name" value="Xpo1"/>
    <property type="match status" value="1"/>
</dbReference>
<dbReference type="GO" id="GO:0006606">
    <property type="term" value="P:protein import into nucleus"/>
    <property type="evidence" value="ECO:0007669"/>
    <property type="project" value="TreeGrafter"/>
</dbReference>
<dbReference type="InterPro" id="IPR057941">
    <property type="entry name" value="TPR_TNPO3_IPO13_2nd"/>
</dbReference>
<dbReference type="PANTHER" id="PTHR12363">
    <property type="entry name" value="TRANSPORTIN 3 AND IMPORTIN 13"/>
    <property type="match status" value="1"/>
</dbReference>
<keyword evidence="3" id="KW-1185">Reference proteome</keyword>
<dbReference type="GO" id="GO:0031267">
    <property type="term" value="F:small GTPase binding"/>
    <property type="evidence" value="ECO:0007669"/>
    <property type="project" value="InterPro"/>
</dbReference>
<dbReference type="PROSITE" id="PS50166">
    <property type="entry name" value="IMPORTIN_B_NT"/>
    <property type="match status" value="1"/>
</dbReference>
<dbReference type="Pfam" id="PF24138">
    <property type="entry name" value="TPR_TNPO3_IPO13_2nd"/>
    <property type="match status" value="1"/>
</dbReference>
<dbReference type="SMART" id="SM00913">
    <property type="entry name" value="IBN_N"/>
    <property type="match status" value="1"/>
</dbReference>
<dbReference type="InterPro" id="IPR016024">
    <property type="entry name" value="ARM-type_fold"/>
</dbReference>
<evidence type="ECO:0000313" key="2">
    <source>
        <dbReference type="EMBL" id="ODV74086.1"/>
    </source>
</evidence>
<name>A0A1E4S3H9_CYBJN</name>
<dbReference type="InterPro" id="IPR013598">
    <property type="entry name" value="Exportin-1/Importin-b-like"/>
</dbReference>
<accession>A0A1E4S3H9</accession>
<reference evidence="2 3" key="1">
    <citation type="journal article" date="2016" name="Proc. Natl. Acad. Sci. U.S.A.">
        <title>Comparative genomics of biotechnologically important yeasts.</title>
        <authorList>
            <person name="Riley R."/>
            <person name="Haridas S."/>
            <person name="Wolfe K.H."/>
            <person name="Lopes M.R."/>
            <person name="Hittinger C.T."/>
            <person name="Goeker M."/>
            <person name="Salamov A.A."/>
            <person name="Wisecaver J.H."/>
            <person name="Long T.M."/>
            <person name="Calvey C.H."/>
            <person name="Aerts A.L."/>
            <person name="Barry K.W."/>
            <person name="Choi C."/>
            <person name="Clum A."/>
            <person name="Coughlan A.Y."/>
            <person name="Deshpande S."/>
            <person name="Douglass A.P."/>
            <person name="Hanson S.J."/>
            <person name="Klenk H.-P."/>
            <person name="LaButti K.M."/>
            <person name="Lapidus A."/>
            <person name="Lindquist E.A."/>
            <person name="Lipzen A.M."/>
            <person name="Meier-Kolthoff J.P."/>
            <person name="Ohm R.A."/>
            <person name="Otillar R.P."/>
            <person name="Pangilinan J.L."/>
            <person name="Peng Y."/>
            <person name="Rokas A."/>
            <person name="Rosa C.A."/>
            <person name="Scheuner C."/>
            <person name="Sibirny A.A."/>
            <person name="Slot J.C."/>
            <person name="Stielow J.B."/>
            <person name="Sun H."/>
            <person name="Kurtzman C.P."/>
            <person name="Blackwell M."/>
            <person name="Grigoriev I.V."/>
            <person name="Jeffries T.W."/>
        </authorList>
    </citation>
    <scope>NUCLEOTIDE SEQUENCE [LARGE SCALE GENOMIC DNA]</scope>
    <source>
        <strain evidence="3">ATCC 18201 / CBS 1600 / BCRC 20928 / JCM 3617 / NBRC 0987 / NRRL Y-1542</strain>
    </source>
</reference>
<dbReference type="EMBL" id="KV453929">
    <property type="protein sequence ID" value="ODV74086.1"/>
    <property type="molecule type" value="Genomic_DNA"/>
</dbReference>
<evidence type="ECO:0000259" key="1">
    <source>
        <dbReference type="PROSITE" id="PS50166"/>
    </source>
</evidence>
<dbReference type="FunFam" id="1.25.10.10:FF:000266">
    <property type="entry name" value="mRNA transport regulator MTR10"/>
    <property type="match status" value="1"/>
</dbReference>
<dbReference type="RefSeq" id="XP_020071125.1">
    <property type="nucleotide sequence ID" value="XM_020216860.1"/>
</dbReference>
<sequence length="921" mass="105424">MSSNSQDKTQALHYLEEFQKTPEAWNAVHTILQQQQYPVEMKMFAAQTLRNKMTYDLHQIPPEALAGLKDSTMGFLIQYSEVNKPIRTQLCIALSKLTIQFLQWDNAVDEIIATLQQQVPTLLEFLKILPEESFDAKGTPLTDEEFRLRTDQLIVANVEKVLTLLSNYAQQSGDNSRASSLILDCLNSWIGEIPVEQLLQIQPLTNIIFNSLKDEDSFEKAIECLCTIVRETKDIDNIGLIHALYQQIVQLRPLLQQHNDDPDVFGSLTRLFVESGEAWHIIIAKQPQDYKELVEILLQCTDYQEDLEIVKYTFYFWYSLKLMITLDRYQEARQQFIPIYTQLVNVMIKHLYYPDGSESDPLFESKEEEEKFKDFRYDMGDVLKDCTAVIGAEASLSIPFQQIQSVLNSPNVKWQQVEAPLFSLRAMAKEVTLKENKILPQIMNLLVQLPENTKIRYAATLVLGRYTEWTALHPEFLEKQLNYIISGFQFANSDIITAASLALMYFCQDCSKLLSNYIEQLYNFYINILNSNTTAIEISSIYQISEGIAYIIDKQDDTNIANATMMFIKPILEKLGKYSQEQGTEQIYDAVAQEIEIVRLYFEVIKPRNLQANSDPVASLAVEIWPLVVTLLEKHGQSPKVSERCMKFTKTILQTYGSFVLELLPSIANVLVKGFQTTRFGCYLWVSGVVIREFGDEGIPQQTKQAVWEFAYQQVTSFLAVVKEVQPIDIPDLIDDFFRMMGDVIMFFVTQYVLSDILKPSFDASLVALELEKTEPVVSTLHFLIDLISWGFDTPPISILEEIPPEVKITVQNFISENGGILVNSLLQGLIFRFSQDAQIDAFDALGKTIRLAPNPDTAVMWLNGSLDALPQNTVSPQERNKLLTTMSTALNSKDYRRIRVSIKDFVTWYSRKNITPRFKA</sequence>
<dbReference type="STRING" id="983966.A0A1E4S3H9"/>
<dbReference type="InterPro" id="IPR057942">
    <property type="entry name" value="TPR_TNPO3_IPO13_3rd"/>
</dbReference>
<dbReference type="Pfam" id="PF03810">
    <property type="entry name" value="IBN_N"/>
    <property type="match status" value="1"/>
</dbReference>
<feature type="domain" description="Importin N-terminal" evidence="1">
    <location>
        <begin position="11"/>
        <end position="78"/>
    </location>
</feature>
<dbReference type="Proteomes" id="UP000094389">
    <property type="component" value="Unassembled WGS sequence"/>
</dbReference>
<dbReference type="InterPro" id="IPR001494">
    <property type="entry name" value="Importin-beta_N"/>
</dbReference>
<dbReference type="AlphaFoldDB" id="A0A1E4S3H9"/>
<dbReference type="Pfam" id="PF24139">
    <property type="entry name" value="TPR_TNPO3_IPO13_4th"/>
    <property type="match status" value="1"/>
</dbReference>
<proteinExistence type="predicted"/>
<dbReference type="Gene3D" id="1.25.10.10">
    <property type="entry name" value="Leucine-rich Repeat Variant"/>
    <property type="match status" value="1"/>
</dbReference>
<dbReference type="OMA" id="LECITSW"/>
<dbReference type="SUPFAM" id="SSF48371">
    <property type="entry name" value="ARM repeat"/>
    <property type="match status" value="1"/>
</dbReference>
<gene>
    <name evidence="2" type="ORF">CYBJADRAFT_177391</name>
</gene>
<dbReference type="GeneID" id="30991256"/>
<dbReference type="InterPro" id="IPR058537">
    <property type="entry name" value="TPR_TNPO3_IPO13_4th"/>
</dbReference>
<evidence type="ECO:0000313" key="3">
    <source>
        <dbReference type="Proteomes" id="UP000094389"/>
    </source>
</evidence>
<dbReference type="Pfam" id="PF24140">
    <property type="entry name" value="TPR_TNPO3_IPO13_3rd"/>
    <property type="match status" value="1"/>
</dbReference>
<dbReference type="OrthoDB" id="435593at2759"/>
<dbReference type="GO" id="GO:0005737">
    <property type="term" value="C:cytoplasm"/>
    <property type="evidence" value="ECO:0007669"/>
    <property type="project" value="TreeGrafter"/>
</dbReference>
<protein>
    <recommendedName>
        <fullName evidence="1">Importin N-terminal domain-containing protein</fullName>
    </recommendedName>
</protein>
<dbReference type="InterPro" id="IPR011989">
    <property type="entry name" value="ARM-like"/>
</dbReference>
<organism evidence="2 3">
    <name type="scientific">Cyberlindnera jadinii (strain ATCC 18201 / CBS 1600 / BCRC 20928 / JCM 3617 / NBRC 0987 / NRRL Y-1542)</name>
    <name type="common">Torula yeast</name>
    <name type="synonym">Candida utilis</name>
    <dbReference type="NCBI Taxonomy" id="983966"/>
    <lineage>
        <taxon>Eukaryota</taxon>
        <taxon>Fungi</taxon>
        <taxon>Dikarya</taxon>
        <taxon>Ascomycota</taxon>
        <taxon>Saccharomycotina</taxon>
        <taxon>Saccharomycetes</taxon>
        <taxon>Phaffomycetales</taxon>
        <taxon>Phaffomycetaceae</taxon>
        <taxon>Cyberlindnera</taxon>
    </lineage>
</organism>
<dbReference type="InterPro" id="IPR051345">
    <property type="entry name" value="Importin_beta-like_NTR"/>
</dbReference>